<dbReference type="GO" id="GO:0000287">
    <property type="term" value="F:magnesium ion binding"/>
    <property type="evidence" value="ECO:0007669"/>
    <property type="project" value="InterPro"/>
</dbReference>
<keyword evidence="7" id="KW-0067">ATP-binding</keyword>
<dbReference type="Proteomes" id="UP000177328">
    <property type="component" value="Unassembled WGS sequence"/>
</dbReference>
<keyword evidence="2" id="KW-0808">Transferase</keyword>
<dbReference type="SMART" id="SM01400">
    <property type="entry name" value="Pribosyltran_N"/>
    <property type="match status" value="1"/>
</dbReference>
<evidence type="ECO:0000256" key="3">
    <source>
        <dbReference type="ARBA" id="ARBA00022723"/>
    </source>
</evidence>
<keyword evidence="3" id="KW-0479">Metal-binding</keyword>
<evidence type="ECO:0000313" key="11">
    <source>
        <dbReference type="EMBL" id="OGE40892.1"/>
    </source>
</evidence>
<dbReference type="InterPro" id="IPR029099">
    <property type="entry name" value="Pribosyltran_N"/>
</dbReference>
<evidence type="ECO:0000256" key="8">
    <source>
        <dbReference type="ARBA" id="ARBA00022842"/>
    </source>
</evidence>
<comment type="caution">
    <text evidence="11">The sequence shown here is derived from an EMBL/GenBank/DDBJ whole genome shotgun (WGS) entry which is preliminary data.</text>
</comment>
<dbReference type="GO" id="GO:0002189">
    <property type="term" value="C:ribose phosphate diphosphokinase complex"/>
    <property type="evidence" value="ECO:0007669"/>
    <property type="project" value="TreeGrafter"/>
</dbReference>
<evidence type="ECO:0000259" key="10">
    <source>
        <dbReference type="Pfam" id="PF13793"/>
    </source>
</evidence>
<proteinExistence type="predicted"/>
<dbReference type="GO" id="GO:0006164">
    <property type="term" value="P:purine nucleotide biosynthetic process"/>
    <property type="evidence" value="ECO:0007669"/>
    <property type="project" value="TreeGrafter"/>
</dbReference>
<dbReference type="Pfam" id="PF13793">
    <property type="entry name" value="Pribosyltran_N"/>
    <property type="match status" value="1"/>
</dbReference>
<dbReference type="EMBL" id="MFDD01000004">
    <property type="protein sequence ID" value="OGE40892.1"/>
    <property type="molecule type" value="Genomic_DNA"/>
</dbReference>
<dbReference type="GO" id="GO:0005524">
    <property type="term" value="F:ATP binding"/>
    <property type="evidence" value="ECO:0007669"/>
    <property type="project" value="UniProtKB-KW"/>
</dbReference>
<dbReference type="SUPFAM" id="SSF53271">
    <property type="entry name" value="PRTase-like"/>
    <property type="match status" value="1"/>
</dbReference>
<keyword evidence="5" id="KW-0547">Nucleotide-binding</keyword>
<evidence type="ECO:0000256" key="1">
    <source>
        <dbReference type="ARBA" id="ARBA00013247"/>
    </source>
</evidence>
<dbReference type="NCBIfam" id="TIGR01251">
    <property type="entry name" value="ribP_PPkin"/>
    <property type="match status" value="1"/>
</dbReference>
<gene>
    <name evidence="11" type="ORF">A3D25_03145</name>
</gene>
<dbReference type="Pfam" id="PF14572">
    <property type="entry name" value="Pribosyl_synth"/>
    <property type="match status" value="1"/>
</dbReference>
<evidence type="ECO:0000256" key="7">
    <source>
        <dbReference type="ARBA" id="ARBA00022840"/>
    </source>
</evidence>
<evidence type="ECO:0000256" key="9">
    <source>
        <dbReference type="ARBA" id="ARBA00049535"/>
    </source>
</evidence>
<dbReference type="GO" id="GO:0006015">
    <property type="term" value="P:5-phosphoribose 1-diphosphate biosynthetic process"/>
    <property type="evidence" value="ECO:0007669"/>
    <property type="project" value="TreeGrafter"/>
</dbReference>
<dbReference type="PANTHER" id="PTHR10210:SF32">
    <property type="entry name" value="RIBOSE-PHOSPHATE PYROPHOSPHOKINASE 2"/>
    <property type="match status" value="1"/>
</dbReference>
<accession>A0A1F5KJ09</accession>
<dbReference type="InterPro" id="IPR000836">
    <property type="entry name" value="PRTase_dom"/>
</dbReference>
<dbReference type="InterPro" id="IPR029057">
    <property type="entry name" value="PRTase-like"/>
</dbReference>
<comment type="catalytic activity">
    <reaction evidence="9">
        <text>D-ribose 5-phosphate + ATP = 5-phospho-alpha-D-ribose 1-diphosphate + AMP + H(+)</text>
        <dbReference type="Rhea" id="RHEA:15609"/>
        <dbReference type="ChEBI" id="CHEBI:15378"/>
        <dbReference type="ChEBI" id="CHEBI:30616"/>
        <dbReference type="ChEBI" id="CHEBI:58017"/>
        <dbReference type="ChEBI" id="CHEBI:78346"/>
        <dbReference type="ChEBI" id="CHEBI:456215"/>
        <dbReference type="EC" id="2.7.6.1"/>
    </reaction>
</comment>
<feature type="domain" description="Ribose-phosphate pyrophosphokinase N-terminal" evidence="10">
    <location>
        <begin position="9"/>
        <end position="124"/>
    </location>
</feature>
<dbReference type="AlphaFoldDB" id="A0A1F5KJ09"/>
<evidence type="ECO:0000256" key="4">
    <source>
        <dbReference type="ARBA" id="ARBA00022727"/>
    </source>
</evidence>
<sequence>MPRGKSGYILLTGSAHPTLASAIAKILKTKVYNPVSKFANGETRVRIPINLRKREVFIIQPTSSPSTDEYIIELLLMLDAAHRASASRVTAIIPYFGYSRQDRKEGPRVPISAALVSGLIEYSGADTILSIDLHSEPQQGFIKCPVDNLFASFSFISKIKAMHLKNLVIASPDKGGVPRATAYANFLKAEGLAIVYKERDVKLNDNANNTQALDMIGDVRGKTVLIVDDMIDTGGSLVAAANLIKQRGAKKILACATHGLFSGPALERIQASEIEQVLVTDTIAPTEAVTAHKKIKVVSVAPLLAEAIRRLYLGESLSELFL</sequence>
<dbReference type="InterPro" id="IPR005946">
    <property type="entry name" value="Rib-P_diPkinase"/>
</dbReference>
<dbReference type="GO" id="GO:0016301">
    <property type="term" value="F:kinase activity"/>
    <property type="evidence" value="ECO:0007669"/>
    <property type="project" value="UniProtKB-KW"/>
</dbReference>
<dbReference type="PANTHER" id="PTHR10210">
    <property type="entry name" value="RIBOSE-PHOSPHATE DIPHOSPHOKINASE FAMILY MEMBER"/>
    <property type="match status" value="1"/>
</dbReference>
<reference evidence="11 12" key="1">
    <citation type="journal article" date="2016" name="Nat. Commun.">
        <title>Thousands of microbial genomes shed light on interconnected biogeochemical processes in an aquifer system.</title>
        <authorList>
            <person name="Anantharaman K."/>
            <person name="Brown C.T."/>
            <person name="Hug L.A."/>
            <person name="Sharon I."/>
            <person name="Castelle C.J."/>
            <person name="Probst A.J."/>
            <person name="Thomas B.C."/>
            <person name="Singh A."/>
            <person name="Wilkins M.J."/>
            <person name="Karaoz U."/>
            <person name="Brodie E.L."/>
            <person name="Williams K.H."/>
            <person name="Hubbard S.S."/>
            <person name="Banfield J.F."/>
        </authorList>
    </citation>
    <scope>NUCLEOTIDE SEQUENCE [LARGE SCALE GENOMIC DNA]</scope>
</reference>
<evidence type="ECO:0000313" key="12">
    <source>
        <dbReference type="Proteomes" id="UP000177328"/>
    </source>
</evidence>
<dbReference type="CDD" id="cd06223">
    <property type="entry name" value="PRTases_typeI"/>
    <property type="match status" value="1"/>
</dbReference>
<dbReference type="FunFam" id="3.40.50.2020:FF:000007">
    <property type="entry name" value="Ribose-phosphate pyrophosphokinase"/>
    <property type="match status" value="1"/>
</dbReference>
<protein>
    <recommendedName>
        <fullName evidence="1">ribose-phosphate diphosphokinase</fullName>
        <ecNumber evidence="1">2.7.6.1</ecNumber>
    </recommendedName>
</protein>
<dbReference type="EC" id="2.7.6.1" evidence="1"/>
<dbReference type="GO" id="GO:0004749">
    <property type="term" value="F:ribose phosphate diphosphokinase activity"/>
    <property type="evidence" value="ECO:0007669"/>
    <property type="project" value="UniProtKB-EC"/>
</dbReference>
<dbReference type="GO" id="GO:0005737">
    <property type="term" value="C:cytoplasm"/>
    <property type="evidence" value="ECO:0007669"/>
    <property type="project" value="TreeGrafter"/>
</dbReference>
<dbReference type="NCBIfam" id="NF002320">
    <property type="entry name" value="PRK01259.1"/>
    <property type="match status" value="1"/>
</dbReference>
<keyword evidence="8" id="KW-0460">Magnesium</keyword>
<evidence type="ECO:0000256" key="6">
    <source>
        <dbReference type="ARBA" id="ARBA00022777"/>
    </source>
</evidence>
<dbReference type="Gene3D" id="3.40.50.2020">
    <property type="match status" value="2"/>
</dbReference>
<keyword evidence="4" id="KW-0545">Nucleotide biosynthesis</keyword>
<name>A0A1F5KJ09_9BACT</name>
<organism evidence="11 12">
    <name type="scientific">Candidatus Daviesbacteria bacterium RIFCSPHIGHO2_02_FULL_43_12</name>
    <dbReference type="NCBI Taxonomy" id="1797776"/>
    <lineage>
        <taxon>Bacteria</taxon>
        <taxon>Candidatus Daviesiibacteriota</taxon>
    </lineage>
</organism>
<evidence type="ECO:0000256" key="5">
    <source>
        <dbReference type="ARBA" id="ARBA00022741"/>
    </source>
</evidence>
<evidence type="ECO:0000256" key="2">
    <source>
        <dbReference type="ARBA" id="ARBA00022679"/>
    </source>
</evidence>
<keyword evidence="6" id="KW-0418">Kinase</keyword>